<feature type="domain" description="Histidine kinase" evidence="9">
    <location>
        <begin position="230"/>
        <end position="457"/>
    </location>
</feature>
<accession>A0ABT7SXX0</accession>
<dbReference type="PROSITE" id="PS50109">
    <property type="entry name" value="HIS_KIN"/>
    <property type="match status" value="1"/>
</dbReference>
<feature type="transmembrane region" description="Helical" evidence="8">
    <location>
        <begin position="12"/>
        <end position="29"/>
    </location>
</feature>
<dbReference type="EC" id="2.7.13.3" evidence="2"/>
<dbReference type="InterPro" id="IPR003594">
    <property type="entry name" value="HATPase_dom"/>
</dbReference>
<dbReference type="InterPro" id="IPR004358">
    <property type="entry name" value="Sig_transdc_His_kin-like_C"/>
</dbReference>
<dbReference type="SMART" id="SM00091">
    <property type="entry name" value="PAS"/>
    <property type="match status" value="1"/>
</dbReference>
<evidence type="ECO:0000256" key="3">
    <source>
        <dbReference type="ARBA" id="ARBA00022679"/>
    </source>
</evidence>
<proteinExistence type="predicted"/>
<evidence type="ECO:0000256" key="1">
    <source>
        <dbReference type="ARBA" id="ARBA00000085"/>
    </source>
</evidence>
<evidence type="ECO:0000256" key="2">
    <source>
        <dbReference type="ARBA" id="ARBA00012438"/>
    </source>
</evidence>
<dbReference type="InterPro" id="IPR005467">
    <property type="entry name" value="His_kinase_dom"/>
</dbReference>
<dbReference type="EMBL" id="JAUCBP010000007">
    <property type="protein sequence ID" value="MDM7861043.1"/>
    <property type="molecule type" value="Genomic_DNA"/>
</dbReference>
<evidence type="ECO:0000256" key="7">
    <source>
        <dbReference type="ARBA" id="ARBA00023012"/>
    </source>
</evidence>
<gene>
    <name evidence="10" type="ORF">QTP81_10575</name>
</gene>
<organism evidence="10 11">
    <name type="scientific">Alteromonas arenosi</name>
    <dbReference type="NCBI Taxonomy" id="3055817"/>
    <lineage>
        <taxon>Bacteria</taxon>
        <taxon>Pseudomonadati</taxon>
        <taxon>Pseudomonadota</taxon>
        <taxon>Gammaproteobacteria</taxon>
        <taxon>Alteromonadales</taxon>
        <taxon>Alteromonadaceae</taxon>
        <taxon>Alteromonas/Salinimonas group</taxon>
        <taxon>Alteromonas</taxon>
    </lineage>
</organism>
<comment type="catalytic activity">
    <reaction evidence="1">
        <text>ATP + protein L-histidine = ADP + protein N-phospho-L-histidine.</text>
        <dbReference type="EC" id="2.7.13.3"/>
    </reaction>
</comment>
<dbReference type="PRINTS" id="PR00344">
    <property type="entry name" value="BCTRLSENSOR"/>
</dbReference>
<feature type="transmembrane region" description="Helical" evidence="8">
    <location>
        <begin position="35"/>
        <end position="55"/>
    </location>
</feature>
<dbReference type="SMART" id="SM00387">
    <property type="entry name" value="HATPase_c"/>
    <property type="match status" value="1"/>
</dbReference>
<dbReference type="Gene3D" id="3.30.565.10">
    <property type="entry name" value="Histidine kinase-like ATPase, C-terminal domain"/>
    <property type="match status" value="1"/>
</dbReference>
<evidence type="ECO:0000256" key="8">
    <source>
        <dbReference type="SAM" id="Phobius"/>
    </source>
</evidence>
<keyword evidence="3" id="KW-0808">Transferase</keyword>
<keyword evidence="8" id="KW-0472">Membrane</keyword>
<reference evidence="10 11" key="1">
    <citation type="submission" date="2023-06" db="EMBL/GenBank/DDBJ databases">
        <title>Alteromonas sp. ASW11-36 isolated from intertidal sand.</title>
        <authorList>
            <person name="Li Y."/>
        </authorList>
    </citation>
    <scope>NUCLEOTIDE SEQUENCE [LARGE SCALE GENOMIC DNA]</scope>
    <source>
        <strain evidence="10 11">ASW11-36</strain>
    </source>
</reference>
<sequence>MVFKHFAARVSLHVMGLLVTLAIASYLLMLPGYHAATIIVILIVAYQSYLLLGYVNKTNAELTRFLDALKFADFSQRFHMTQLGTGFSELGETFTQIMQRAAASRNDQELELRHLKALVEHVPVPLITIADDKKVTLCNNSARRLFGTYSVANVQDLAQFGEQFAQKLPVMLAGERQLLSFQVDNMERMLAVQTTQLVQSGRQEKLISLQDIQSELDHTQIKAWQDLVRVLTHEIMNSITPVTSLAKTASALADDARSQVVQRAPDWRDLIDELDDVSNAVETVARRSDTLMNFVTSYRRLTRLPPADKKEVCLTEYLQEIAALIHNDWCAADIALQIDVEPQGLRARIDSAMVEQLLLNLLKNAEQALQQNACDKPKVVRIGIGLNKRGHMEMTVEDSGPGIDDEIAEQVFVPFFTTKREGSGVGLALTRQVMIAHGGNVRLSRSTLGGAKFTLTF</sequence>
<evidence type="ECO:0000313" key="10">
    <source>
        <dbReference type="EMBL" id="MDM7861043.1"/>
    </source>
</evidence>
<keyword evidence="5" id="KW-0418">Kinase</keyword>
<dbReference type="SUPFAM" id="SSF55874">
    <property type="entry name" value="ATPase domain of HSP90 chaperone/DNA topoisomerase II/histidine kinase"/>
    <property type="match status" value="1"/>
</dbReference>
<protein>
    <recommendedName>
        <fullName evidence="2">histidine kinase</fullName>
        <ecNumber evidence="2">2.7.13.3</ecNumber>
    </recommendedName>
</protein>
<dbReference type="InterPro" id="IPR036890">
    <property type="entry name" value="HATPase_C_sf"/>
</dbReference>
<dbReference type="InterPro" id="IPR000014">
    <property type="entry name" value="PAS"/>
</dbReference>
<dbReference type="Pfam" id="PF02518">
    <property type="entry name" value="HATPase_c"/>
    <property type="match status" value="1"/>
</dbReference>
<name>A0ABT7SXX0_9ALTE</name>
<evidence type="ECO:0000256" key="4">
    <source>
        <dbReference type="ARBA" id="ARBA00022741"/>
    </source>
</evidence>
<comment type="caution">
    <text evidence="10">The sequence shown here is derived from an EMBL/GenBank/DDBJ whole genome shotgun (WGS) entry which is preliminary data.</text>
</comment>
<evidence type="ECO:0000256" key="6">
    <source>
        <dbReference type="ARBA" id="ARBA00022840"/>
    </source>
</evidence>
<evidence type="ECO:0000313" key="11">
    <source>
        <dbReference type="Proteomes" id="UP001234343"/>
    </source>
</evidence>
<dbReference type="Proteomes" id="UP001234343">
    <property type="component" value="Unassembled WGS sequence"/>
</dbReference>
<evidence type="ECO:0000256" key="5">
    <source>
        <dbReference type="ARBA" id="ARBA00022777"/>
    </source>
</evidence>
<dbReference type="RefSeq" id="WP_289365359.1">
    <property type="nucleotide sequence ID" value="NZ_JAUCBP010000007.1"/>
</dbReference>
<dbReference type="Pfam" id="PF13188">
    <property type="entry name" value="PAS_8"/>
    <property type="match status" value="1"/>
</dbReference>
<dbReference type="PANTHER" id="PTHR43065">
    <property type="entry name" value="SENSOR HISTIDINE KINASE"/>
    <property type="match status" value="1"/>
</dbReference>
<keyword evidence="6 10" id="KW-0067">ATP-binding</keyword>
<keyword evidence="8" id="KW-0812">Transmembrane</keyword>
<keyword evidence="7" id="KW-0902">Two-component regulatory system</keyword>
<keyword evidence="8" id="KW-1133">Transmembrane helix</keyword>
<evidence type="ECO:0000259" key="9">
    <source>
        <dbReference type="PROSITE" id="PS50109"/>
    </source>
</evidence>
<keyword evidence="11" id="KW-1185">Reference proteome</keyword>
<dbReference type="GO" id="GO:0005524">
    <property type="term" value="F:ATP binding"/>
    <property type="evidence" value="ECO:0007669"/>
    <property type="project" value="UniProtKB-KW"/>
</dbReference>
<dbReference type="PANTHER" id="PTHR43065:SF46">
    <property type="entry name" value="C4-DICARBOXYLATE TRANSPORT SENSOR PROTEIN DCTB"/>
    <property type="match status" value="1"/>
</dbReference>
<keyword evidence="4" id="KW-0547">Nucleotide-binding</keyword>